<accession>A0ABU6GQI1</accession>
<sequence length="189" mass="21149">MSQYLSLEDEDKKYFPDGVVPTLALIIRASSIIDGHCKREIAVKSYTERIPLTNQRGHLSYYPVVIVDEIRGRASHGWTGDNFFGPPQLEDMDVSALDLDKQIGTVICGSSPFGAAYNEIEVTYTSGWVTIPDKVKVACGLLVGLLAANPNSNVKSKKDFDFSIEYFSRNIITPEISDLLSEYELRFFR</sequence>
<evidence type="ECO:0000313" key="2">
    <source>
        <dbReference type="Proteomes" id="UP001344632"/>
    </source>
</evidence>
<evidence type="ECO:0000313" key="1">
    <source>
        <dbReference type="EMBL" id="MEC0241985.1"/>
    </source>
</evidence>
<comment type="caution">
    <text evidence="1">The sequence shown here is derived from an EMBL/GenBank/DDBJ whole genome shotgun (WGS) entry which is preliminary data.</text>
</comment>
<organism evidence="1 2">
    <name type="scientific">Paenibacillus dokdonensis</name>
    <dbReference type="NCBI Taxonomy" id="2567944"/>
    <lineage>
        <taxon>Bacteria</taxon>
        <taxon>Bacillati</taxon>
        <taxon>Bacillota</taxon>
        <taxon>Bacilli</taxon>
        <taxon>Bacillales</taxon>
        <taxon>Paenibacillaceae</taxon>
        <taxon>Paenibacillus</taxon>
    </lineage>
</organism>
<dbReference type="Proteomes" id="UP001344632">
    <property type="component" value="Unassembled WGS sequence"/>
</dbReference>
<dbReference type="EMBL" id="JARLKZ010000015">
    <property type="protein sequence ID" value="MEC0241985.1"/>
    <property type="molecule type" value="Genomic_DNA"/>
</dbReference>
<dbReference type="RefSeq" id="WP_326089722.1">
    <property type="nucleotide sequence ID" value="NZ_JARLKZ010000015.1"/>
</dbReference>
<protein>
    <submittedName>
        <fullName evidence="1">Uncharacterized protein</fullName>
    </submittedName>
</protein>
<keyword evidence="2" id="KW-1185">Reference proteome</keyword>
<gene>
    <name evidence="1" type="ORF">P4H66_19465</name>
</gene>
<proteinExistence type="predicted"/>
<reference evidence="1 2" key="1">
    <citation type="submission" date="2023-03" db="EMBL/GenBank/DDBJ databases">
        <title>Bacillus Genome Sequencing.</title>
        <authorList>
            <person name="Dunlap C."/>
        </authorList>
    </citation>
    <scope>NUCLEOTIDE SEQUENCE [LARGE SCALE GENOMIC DNA]</scope>
    <source>
        <strain evidence="1 2">BD-525</strain>
    </source>
</reference>
<name>A0ABU6GQI1_9BACL</name>